<dbReference type="InterPro" id="IPR036291">
    <property type="entry name" value="NAD(P)-bd_dom_sf"/>
</dbReference>
<gene>
    <name evidence="2" type="ORF">GCM10023198_46800</name>
</gene>
<dbReference type="PROSITE" id="PS00061">
    <property type="entry name" value="ADH_SHORT"/>
    <property type="match status" value="1"/>
</dbReference>
<comment type="caution">
    <text evidence="2">The sequence shown here is derived from an EMBL/GenBank/DDBJ whole genome shotgun (WGS) entry which is preliminary data.</text>
</comment>
<dbReference type="EMBL" id="BAABHM010000026">
    <property type="protein sequence ID" value="GAA4717860.1"/>
    <property type="molecule type" value="Genomic_DNA"/>
</dbReference>
<comment type="similarity">
    <text evidence="1">Belongs to the short-chain dehydrogenases/reductases (SDR) family.</text>
</comment>
<dbReference type="PANTHER" id="PTHR42879:SF2">
    <property type="entry name" value="3-OXOACYL-[ACYL-CARRIER-PROTEIN] REDUCTASE FABG"/>
    <property type="match status" value="1"/>
</dbReference>
<dbReference type="Proteomes" id="UP001500843">
    <property type="component" value="Unassembled WGS sequence"/>
</dbReference>
<dbReference type="SUPFAM" id="SSF51735">
    <property type="entry name" value="NAD(P)-binding Rossmann-fold domains"/>
    <property type="match status" value="1"/>
</dbReference>
<dbReference type="Pfam" id="PF13561">
    <property type="entry name" value="adh_short_C2"/>
    <property type="match status" value="1"/>
</dbReference>
<reference evidence="3" key="1">
    <citation type="journal article" date="2019" name="Int. J. Syst. Evol. Microbiol.">
        <title>The Global Catalogue of Microorganisms (GCM) 10K type strain sequencing project: providing services to taxonomists for standard genome sequencing and annotation.</title>
        <authorList>
            <consortium name="The Broad Institute Genomics Platform"/>
            <consortium name="The Broad Institute Genome Sequencing Center for Infectious Disease"/>
            <person name="Wu L."/>
            <person name="Ma J."/>
        </authorList>
    </citation>
    <scope>NUCLEOTIDE SEQUENCE [LARGE SCALE GENOMIC DNA]</scope>
    <source>
        <strain evidence="3">JCM 17975</strain>
    </source>
</reference>
<dbReference type="PRINTS" id="PR00081">
    <property type="entry name" value="GDHRDH"/>
</dbReference>
<dbReference type="Gene3D" id="3.40.50.720">
    <property type="entry name" value="NAD(P)-binding Rossmann-like Domain"/>
    <property type="match status" value="1"/>
</dbReference>
<organism evidence="2 3">
    <name type="scientific">Promicromonospora umidemergens</name>
    <dbReference type="NCBI Taxonomy" id="629679"/>
    <lineage>
        <taxon>Bacteria</taxon>
        <taxon>Bacillati</taxon>
        <taxon>Actinomycetota</taxon>
        <taxon>Actinomycetes</taxon>
        <taxon>Micrococcales</taxon>
        <taxon>Promicromonosporaceae</taxon>
        <taxon>Promicromonospora</taxon>
    </lineage>
</organism>
<evidence type="ECO:0000313" key="2">
    <source>
        <dbReference type="EMBL" id="GAA4717860.1"/>
    </source>
</evidence>
<accession>A0ABP8XY34</accession>
<dbReference type="PRINTS" id="PR00080">
    <property type="entry name" value="SDRFAMILY"/>
</dbReference>
<protein>
    <submittedName>
        <fullName evidence="2">SDR family oxidoreductase</fullName>
    </submittedName>
</protein>
<dbReference type="RefSeq" id="WP_253871690.1">
    <property type="nucleotide sequence ID" value="NZ_BAABHM010000026.1"/>
</dbReference>
<name>A0ABP8XY34_9MICO</name>
<sequence>MTTKTRTVVVTGSAAGIGQHIAADFARSGARLVLADVQPVDETLTLVQAAGAEAHHVHCDITDEGSVRSFGERVAEICGGSLDVLVNNAGINGEAQLVQDMPLASWQRTIATNLTGTMLVTRELIPLLAADGGGQIVNIASNVARRGLPYRADYVASKWALLGLTQTLALELVEDGIRVNAVCPGPVEVDRIEKVMQSHAEAEGRPVEDVRREWEAGSPMGRFIEPGEVAAVVSFLASDESSAMTGQALNVTGGQIMT</sequence>
<dbReference type="InterPro" id="IPR002347">
    <property type="entry name" value="SDR_fam"/>
</dbReference>
<dbReference type="InterPro" id="IPR050259">
    <property type="entry name" value="SDR"/>
</dbReference>
<evidence type="ECO:0000256" key="1">
    <source>
        <dbReference type="ARBA" id="ARBA00006484"/>
    </source>
</evidence>
<dbReference type="InterPro" id="IPR020904">
    <property type="entry name" value="Sc_DH/Rdtase_CS"/>
</dbReference>
<keyword evidence="3" id="KW-1185">Reference proteome</keyword>
<dbReference type="CDD" id="cd05233">
    <property type="entry name" value="SDR_c"/>
    <property type="match status" value="1"/>
</dbReference>
<proteinExistence type="inferred from homology"/>
<evidence type="ECO:0000313" key="3">
    <source>
        <dbReference type="Proteomes" id="UP001500843"/>
    </source>
</evidence>
<dbReference type="PANTHER" id="PTHR42879">
    <property type="entry name" value="3-OXOACYL-(ACYL-CARRIER-PROTEIN) REDUCTASE"/>
    <property type="match status" value="1"/>
</dbReference>